<reference evidence="5" key="1">
    <citation type="submission" date="2012-11" db="EMBL/GenBank/DDBJ databases">
        <title>Dependencies among metagenomic species, viruses, plasmids and units of genetic variation.</title>
        <authorList>
            <person name="Nielsen H.B."/>
            <person name="Almeida M."/>
            <person name="Juncker A.S."/>
            <person name="Rasmussen S."/>
            <person name="Li J."/>
            <person name="Sunagawa S."/>
            <person name="Plichta D."/>
            <person name="Gautier L."/>
            <person name="Le Chatelier E."/>
            <person name="Peletier E."/>
            <person name="Bonde I."/>
            <person name="Nielsen T."/>
            <person name="Manichanh C."/>
            <person name="Arumugam M."/>
            <person name="Batto J."/>
            <person name="Santos M.B.Q.D."/>
            <person name="Blom N."/>
            <person name="Borruel N."/>
            <person name="Burgdorf K.S."/>
            <person name="Boumezbeur F."/>
            <person name="Casellas F."/>
            <person name="Dore J."/>
            <person name="Guarner F."/>
            <person name="Hansen T."/>
            <person name="Hildebrand F."/>
            <person name="Kaas R.S."/>
            <person name="Kennedy S."/>
            <person name="Kristiansen K."/>
            <person name="Kultima J.R."/>
            <person name="Leonard P."/>
            <person name="Levenez F."/>
            <person name="Lund O."/>
            <person name="Moumen B."/>
            <person name="Le Paslier D."/>
            <person name="Pons N."/>
            <person name="Pedersen O."/>
            <person name="Prifti E."/>
            <person name="Qin J."/>
            <person name="Raes J."/>
            <person name="Tap J."/>
            <person name="Tims S."/>
            <person name="Ussery D.W."/>
            <person name="Yamada T."/>
            <person name="MetaHit consortium"/>
            <person name="Renault P."/>
            <person name="Sicheritz-Ponten T."/>
            <person name="Bork P."/>
            <person name="Wang J."/>
            <person name="Brunak S."/>
            <person name="Ehrlich S.D."/>
        </authorList>
    </citation>
    <scope>NUCLEOTIDE SEQUENCE [LARGE SCALE GENOMIC DNA]</scope>
</reference>
<dbReference type="Proteomes" id="UP000018362">
    <property type="component" value="Unassembled WGS sequence"/>
</dbReference>
<organism evidence="5 6">
    <name type="scientific">Phocaeicola coprocola CAG:162</name>
    <dbReference type="NCBI Taxonomy" id="1263040"/>
    <lineage>
        <taxon>Bacteria</taxon>
        <taxon>Pseudomonadati</taxon>
        <taxon>Bacteroidota</taxon>
        <taxon>Bacteroidia</taxon>
        <taxon>Bacteroidales</taxon>
        <taxon>Bacteroidaceae</taxon>
        <taxon>Phocaeicola</taxon>
    </lineage>
</organism>
<dbReference type="Pfam" id="PF02311">
    <property type="entry name" value="AraC_binding"/>
    <property type="match status" value="1"/>
</dbReference>
<dbReference type="PANTHER" id="PTHR43280:SF28">
    <property type="entry name" value="HTH-TYPE TRANSCRIPTIONAL ACTIVATOR RHAS"/>
    <property type="match status" value="1"/>
</dbReference>
<dbReference type="Gene3D" id="2.60.120.10">
    <property type="entry name" value="Jelly Rolls"/>
    <property type="match status" value="1"/>
</dbReference>
<dbReference type="InterPro" id="IPR011051">
    <property type="entry name" value="RmlC_Cupin_sf"/>
</dbReference>
<dbReference type="PROSITE" id="PS01124">
    <property type="entry name" value="HTH_ARAC_FAMILY_2"/>
    <property type="match status" value="1"/>
</dbReference>
<dbReference type="Gene3D" id="1.10.10.60">
    <property type="entry name" value="Homeodomain-like"/>
    <property type="match status" value="2"/>
</dbReference>
<evidence type="ECO:0000313" key="5">
    <source>
        <dbReference type="EMBL" id="CDA70379.1"/>
    </source>
</evidence>
<name>R6CBS3_9BACT</name>
<dbReference type="InterPro" id="IPR020449">
    <property type="entry name" value="Tscrpt_reg_AraC-type_HTH"/>
</dbReference>
<dbReference type="GO" id="GO:0043565">
    <property type="term" value="F:sequence-specific DNA binding"/>
    <property type="evidence" value="ECO:0007669"/>
    <property type="project" value="InterPro"/>
</dbReference>
<comment type="caution">
    <text evidence="5">The sequence shown here is derived from an EMBL/GenBank/DDBJ whole genome shotgun (WGS) entry which is preliminary data.</text>
</comment>
<dbReference type="PANTHER" id="PTHR43280">
    <property type="entry name" value="ARAC-FAMILY TRANSCRIPTIONAL REGULATOR"/>
    <property type="match status" value="1"/>
</dbReference>
<dbReference type="InterPro" id="IPR009057">
    <property type="entry name" value="Homeodomain-like_sf"/>
</dbReference>
<gene>
    <name evidence="5" type="ORF">BN509_01459</name>
</gene>
<evidence type="ECO:0000256" key="1">
    <source>
        <dbReference type="ARBA" id="ARBA00023015"/>
    </source>
</evidence>
<dbReference type="EMBL" id="CBCJ010000056">
    <property type="protein sequence ID" value="CDA70379.1"/>
    <property type="molecule type" value="Genomic_DNA"/>
</dbReference>
<proteinExistence type="predicted"/>
<dbReference type="Pfam" id="PF12833">
    <property type="entry name" value="HTH_18"/>
    <property type="match status" value="1"/>
</dbReference>
<dbReference type="InterPro" id="IPR003313">
    <property type="entry name" value="AraC-bd"/>
</dbReference>
<dbReference type="InterPro" id="IPR014710">
    <property type="entry name" value="RmlC-like_jellyroll"/>
</dbReference>
<keyword evidence="2" id="KW-0238">DNA-binding</keyword>
<protein>
    <submittedName>
        <fullName evidence="5">Transcriptional regulator AraC family</fullName>
    </submittedName>
</protein>
<dbReference type="InterPro" id="IPR018060">
    <property type="entry name" value="HTH_AraC"/>
</dbReference>
<dbReference type="GO" id="GO:0003700">
    <property type="term" value="F:DNA-binding transcription factor activity"/>
    <property type="evidence" value="ECO:0007669"/>
    <property type="project" value="InterPro"/>
</dbReference>
<dbReference type="AlphaFoldDB" id="R6CBS3"/>
<keyword evidence="1" id="KW-0805">Transcription regulation</keyword>
<dbReference type="SUPFAM" id="SSF46689">
    <property type="entry name" value="Homeodomain-like"/>
    <property type="match status" value="2"/>
</dbReference>
<dbReference type="SMART" id="SM00342">
    <property type="entry name" value="HTH_ARAC"/>
    <property type="match status" value="1"/>
</dbReference>
<dbReference type="SUPFAM" id="SSF51182">
    <property type="entry name" value="RmlC-like cupins"/>
    <property type="match status" value="1"/>
</dbReference>
<evidence type="ECO:0000313" key="6">
    <source>
        <dbReference type="Proteomes" id="UP000018362"/>
    </source>
</evidence>
<accession>R6CBS3</accession>
<evidence type="ECO:0000256" key="3">
    <source>
        <dbReference type="ARBA" id="ARBA00023163"/>
    </source>
</evidence>
<dbReference type="PRINTS" id="PR00032">
    <property type="entry name" value="HTHARAC"/>
</dbReference>
<dbReference type="InterPro" id="IPR018062">
    <property type="entry name" value="HTH_AraC-typ_CS"/>
</dbReference>
<keyword evidence="3" id="KW-0804">Transcription</keyword>
<evidence type="ECO:0000256" key="2">
    <source>
        <dbReference type="ARBA" id="ARBA00023125"/>
    </source>
</evidence>
<sequence length="283" mass="32516">MHITQQYYQNKPSLFLMNTEQQEYISLISRSTHDDILIKKTGWEAINFQEHAHEKFQIIYTLSGTLHVETGGVNYFVPEKHIAWIPEKASHKLSSNSRQVSLIIFYINLNITPDDGKNRFSIYSTNGIIAENLKFIASKGKVITRGKQTDLYNFALSFFNLLPQMTLGADFLLKTLVIPNDSRLHPILNYITEHIHEDLNMEQIASQYNLSVRNLSRLFNTSGIHFSSYVNHLRITRAIELLTDGDNTVQEVAYKVGFNTPNNFNRVFKQVTGKSPKTYIKGI</sequence>
<feature type="domain" description="HTH araC/xylS-type" evidence="4">
    <location>
        <begin position="185"/>
        <end position="282"/>
    </location>
</feature>
<evidence type="ECO:0000259" key="4">
    <source>
        <dbReference type="PROSITE" id="PS01124"/>
    </source>
</evidence>
<dbReference type="PROSITE" id="PS00041">
    <property type="entry name" value="HTH_ARAC_FAMILY_1"/>
    <property type="match status" value="1"/>
</dbReference>